<evidence type="ECO:0000256" key="4">
    <source>
        <dbReference type="ARBA" id="ARBA00022692"/>
    </source>
</evidence>
<keyword evidence="3" id="KW-1003">Cell membrane</keyword>
<evidence type="ECO:0000256" key="2">
    <source>
        <dbReference type="ARBA" id="ARBA00022448"/>
    </source>
</evidence>
<dbReference type="EMBL" id="LS483476">
    <property type="protein sequence ID" value="SQI53862.1"/>
    <property type="molecule type" value="Genomic_DNA"/>
</dbReference>
<dbReference type="InterPro" id="IPR050809">
    <property type="entry name" value="UgpAE/MalFG_permease"/>
</dbReference>
<keyword evidence="2 7" id="KW-0813">Transport</keyword>
<protein>
    <submittedName>
        <fullName evidence="9">Sugar ABC transporter permease</fullName>
    </submittedName>
</protein>
<dbReference type="PROSITE" id="PS50928">
    <property type="entry name" value="ABC_TM1"/>
    <property type="match status" value="1"/>
</dbReference>
<comment type="subcellular location">
    <subcellularLocation>
        <location evidence="1 7">Cell membrane</location>
        <topology evidence="1 7">Multi-pass membrane protein</topology>
    </subcellularLocation>
</comment>
<dbReference type="GO" id="GO:0005886">
    <property type="term" value="C:plasma membrane"/>
    <property type="evidence" value="ECO:0007669"/>
    <property type="project" value="UniProtKB-SubCell"/>
</dbReference>
<dbReference type="Proteomes" id="UP000249134">
    <property type="component" value="Chromosome 1"/>
</dbReference>
<comment type="similarity">
    <text evidence="7">Belongs to the binding-protein-dependent transport system permease family.</text>
</comment>
<dbReference type="InterPro" id="IPR000515">
    <property type="entry name" value="MetI-like"/>
</dbReference>
<sequence length="344" mass="39191">MFHSDETLNMDMEVTATQMANINNNSSIENPVKFKKLTLNPKKSIWRQVKQRWQLFLLIMPAIIYIAVFHYYPMYGAQIAFRDYVVTLGIWDSPWVGLKHFERFFTSYDFWRIMRNTLGLSVYELIAGFPFPIILALSINYVRQHFFKKSVQMITYAPHFISVVVMGGMILQFLDPRSGIVNNFLTLFGFEAINFMAHPELFMSIYVWSGIWQSVGFSCIIYLAALSGIDPSLHEAAVVDGASKLQRVFHIDIPGIMPIAIILLILNTGQMLNIGFEKVLLLQNPLNVRTSEIIDTYVYKTGLVSQAGNFSYATAIGLFKSIVSLILLISVNKLAKKTNQASLW</sequence>
<evidence type="ECO:0000256" key="7">
    <source>
        <dbReference type="RuleBase" id="RU363032"/>
    </source>
</evidence>
<feature type="domain" description="ABC transmembrane type-1" evidence="8">
    <location>
        <begin position="114"/>
        <end position="331"/>
    </location>
</feature>
<evidence type="ECO:0000313" key="10">
    <source>
        <dbReference type="Proteomes" id="UP000249134"/>
    </source>
</evidence>
<dbReference type="InterPro" id="IPR035906">
    <property type="entry name" value="MetI-like_sf"/>
</dbReference>
<organism evidence="9 10">
    <name type="scientific">Lederbergia lenta</name>
    <name type="common">Bacillus lentus</name>
    <dbReference type="NCBI Taxonomy" id="1467"/>
    <lineage>
        <taxon>Bacteria</taxon>
        <taxon>Bacillati</taxon>
        <taxon>Bacillota</taxon>
        <taxon>Bacilli</taxon>
        <taxon>Bacillales</taxon>
        <taxon>Bacillaceae</taxon>
        <taxon>Lederbergia</taxon>
    </lineage>
</organism>
<dbReference type="PANTHER" id="PTHR43227:SF11">
    <property type="entry name" value="BLL4140 PROTEIN"/>
    <property type="match status" value="1"/>
</dbReference>
<dbReference type="GO" id="GO:0055085">
    <property type="term" value="P:transmembrane transport"/>
    <property type="evidence" value="ECO:0007669"/>
    <property type="project" value="InterPro"/>
</dbReference>
<reference evidence="9 10" key="1">
    <citation type="submission" date="2018-06" db="EMBL/GenBank/DDBJ databases">
        <authorList>
            <consortium name="Pathogen Informatics"/>
            <person name="Doyle S."/>
        </authorList>
    </citation>
    <scope>NUCLEOTIDE SEQUENCE [LARGE SCALE GENOMIC DNA]</scope>
    <source>
        <strain evidence="9 10">NCTC4824</strain>
    </source>
</reference>
<feature type="transmembrane region" description="Helical" evidence="7">
    <location>
        <begin position="120"/>
        <end position="142"/>
    </location>
</feature>
<proteinExistence type="inferred from homology"/>
<evidence type="ECO:0000259" key="8">
    <source>
        <dbReference type="PROSITE" id="PS50928"/>
    </source>
</evidence>
<evidence type="ECO:0000256" key="5">
    <source>
        <dbReference type="ARBA" id="ARBA00022989"/>
    </source>
</evidence>
<evidence type="ECO:0000256" key="3">
    <source>
        <dbReference type="ARBA" id="ARBA00022475"/>
    </source>
</evidence>
<feature type="transmembrane region" description="Helical" evidence="7">
    <location>
        <begin position="205"/>
        <end position="227"/>
    </location>
</feature>
<name>A0A2X4W4J3_LEDLE</name>
<dbReference type="SUPFAM" id="SSF161098">
    <property type="entry name" value="MetI-like"/>
    <property type="match status" value="1"/>
</dbReference>
<dbReference type="STRING" id="1348624.GCA_001591545_00244"/>
<keyword evidence="5 7" id="KW-1133">Transmembrane helix</keyword>
<dbReference type="CDD" id="cd06261">
    <property type="entry name" value="TM_PBP2"/>
    <property type="match status" value="1"/>
</dbReference>
<dbReference type="PANTHER" id="PTHR43227">
    <property type="entry name" value="BLL4140 PROTEIN"/>
    <property type="match status" value="1"/>
</dbReference>
<dbReference type="Gene3D" id="1.10.3720.10">
    <property type="entry name" value="MetI-like"/>
    <property type="match status" value="1"/>
</dbReference>
<evidence type="ECO:0000256" key="1">
    <source>
        <dbReference type="ARBA" id="ARBA00004651"/>
    </source>
</evidence>
<dbReference type="KEGG" id="blen:NCTC4824_01148"/>
<keyword evidence="4 7" id="KW-0812">Transmembrane</keyword>
<feature type="transmembrane region" description="Helical" evidence="7">
    <location>
        <begin position="154"/>
        <end position="174"/>
    </location>
</feature>
<evidence type="ECO:0000256" key="6">
    <source>
        <dbReference type="ARBA" id="ARBA00023136"/>
    </source>
</evidence>
<dbReference type="AlphaFoldDB" id="A0A2X4W4J3"/>
<evidence type="ECO:0000313" key="9">
    <source>
        <dbReference type="EMBL" id="SQI53862.1"/>
    </source>
</evidence>
<keyword evidence="10" id="KW-1185">Reference proteome</keyword>
<feature type="transmembrane region" description="Helical" evidence="7">
    <location>
        <begin position="53"/>
        <end position="72"/>
    </location>
</feature>
<gene>
    <name evidence="9" type="primary">ugpA_7</name>
    <name evidence="9" type="ORF">NCTC4824_01148</name>
</gene>
<dbReference type="Pfam" id="PF00528">
    <property type="entry name" value="BPD_transp_1"/>
    <property type="match status" value="1"/>
</dbReference>
<feature type="transmembrane region" description="Helical" evidence="7">
    <location>
        <begin position="310"/>
        <end position="331"/>
    </location>
</feature>
<accession>A0A2X4W4J3</accession>
<keyword evidence="6 7" id="KW-0472">Membrane</keyword>
<feature type="transmembrane region" description="Helical" evidence="7">
    <location>
        <begin position="248"/>
        <end position="266"/>
    </location>
</feature>